<sequence length="169" mass="18080">MRAWVVMGVSGCGKSEIGARLAQALGLEFIEGDRFHPPANVRKMAAGIALDDADREGWLRRLAAELARACEAGHGVVLSCSALKHAYRDILRSSGCALSFVHLSGTRATLAARMAARPGHFMPLSLLDSQLRDLEPLQPDEEGMVLDIEEAPAVLVDLICHSRAGGNPN</sequence>
<dbReference type="NCBIfam" id="TIGR01313">
    <property type="entry name" value="therm_gnt_kin"/>
    <property type="match status" value="1"/>
</dbReference>
<dbReference type="Pfam" id="PF13671">
    <property type="entry name" value="AAA_33"/>
    <property type="match status" value="1"/>
</dbReference>
<dbReference type="SUPFAM" id="SSF52540">
    <property type="entry name" value="P-loop containing nucleoside triphosphate hydrolases"/>
    <property type="match status" value="1"/>
</dbReference>
<name>A0ABT2A4K9_9BURK</name>
<keyword evidence="4 9" id="KW-0808">Transferase</keyword>
<evidence type="ECO:0000313" key="10">
    <source>
        <dbReference type="EMBL" id="MCS0589104.1"/>
    </source>
</evidence>
<dbReference type="CDD" id="cd02021">
    <property type="entry name" value="GntK"/>
    <property type="match status" value="1"/>
</dbReference>
<dbReference type="EMBL" id="JANUGX010000007">
    <property type="protein sequence ID" value="MCS0589104.1"/>
    <property type="molecule type" value="Genomic_DNA"/>
</dbReference>
<dbReference type="InterPro" id="IPR027417">
    <property type="entry name" value="P-loop_NTPase"/>
</dbReference>
<evidence type="ECO:0000256" key="8">
    <source>
        <dbReference type="ARBA" id="ARBA00048090"/>
    </source>
</evidence>
<reference evidence="10 11" key="1">
    <citation type="submission" date="2022-08" db="EMBL/GenBank/DDBJ databases">
        <title>Reclassification of Massilia species as members of the genera Telluria, Duganella, Pseudoduganella, Mokoshia gen. nov. and Zemynaea gen. nov. using orthogonal and non-orthogonal genome-based approaches.</title>
        <authorList>
            <person name="Bowman J.P."/>
        </authorList>
    </citation>
    <scope>NUCLEOTIDE SEQUENCE [LARGE SCALE GENOMIC DNA]</scope>
    <source>
        <strain evidence="10 11">LMG 28164</strain>
    </source>
</reference>
<comment type="similarity">
    <text evidence="2 9">Belongs to the gluconokinase GntK/GntV family.</text>
</comment>
<keyword evidence="5 9" id="KW-0547">Nucleotide-binding</keyword>
<dbReference type="RefSeq" id="WP_258844875.1">
    <property type="nucleotide sequence ID" value="NZ_JANUGX010000007.1"/>
</dbReference>
<accession>A0ABT2A4K9</accession>
<comment type="pathway">
    <text evidence="1">Carbohydrate acid metabolism.</text>
</comment>
<evidence type="ECO:0000256" key="1">
    <source>
        <dbReference type="ARBA" id="ARBA00004761"/>
    </source>
</evidence>
<organism evidence="10 11">
    <name type="scientific">Massilia norwichensis</name>
    <dbReference type="NCBI Taxonomy" id="1442366"/>
    <lineage>
        <taxon>Bacteria</taxon>
        <taxon>Pseudomonadati</taxon>
        <taxon>Pseudomonadota</taxon>
        <taxon>Betaproteobacteria</taxon>
        <taxon>Burkholderiales</taxon>
        <taxon>Oxalobacteraceae</taxon>
        <taxon>Telluria group</taxon>
        <taxon>Massilia</taxon>
    </lineage>
</organism>
<evidence type="ECO:0000256" key="3">
    <source>
        <dbReference type="ARBA" id="ARBA00012054"/>
    </source>
</evidence>
<dbReference type="PANTHER" id="PTHR43442">
    <property type="entry name" value="GLUCONOKINASE-RELATED"/>
    <property type="match status" value="1"/>
</dbReference>
<gene>
    <name evidence="10" type="ORF">NX782_07785</name>
</gene>
<dbReference type="EC" id="2.7.1.12" evidence="3 9"/>
<dbReference type="PANTHER" id="PTHR43442:SF3">
    <property type="entry name" value="GLUCONOKINASE-RELATED"/>
    <property type="match status" value="1"/>
</dbReference>
<proteinExistence type="inferred from homology"/>
<dbReference type="Proteomes" id="UP001205560">
    <property type="component" value="Unassembled WGS sequence"/>
</dbReference>
<evidence type="ECO:0000313" key="11">
    <source>
        <dbReference type="Proteomes" id="UP001205560"/>
    </source>
</evidence>
<evidence type="ECO:0000256" key="7">
    <source>
        <dbReference type="ARBA" id="ARBA00022840"/>
    </source>
</evidence>
<evidence type="ECO:0000256" key="4">
    <source>
        <dbReference type="ARBA" id="ARBA00022679"/>
    </source>
</evidence>
<evidence type="ECO:0000256" key="5">
    <source>
        <dbReference type="ARBA" id="ARBA00022741"/>
    </source>
</evidence>
<keyword evidence="11" id="KW-1185">Reference proteome</keyword>
<dbReference type="InterPro" id="IPR006001">
    <property type="entry name" value="Therm_gnt_kin"/>
</dbReference>
<dbReference type="Gene3D" id="3.40.50.300">
    <property type="entry name" value="P-loop containing nucleotide triphosphate hydrolases"/>
    <property type="match status" value="1"/>
</dbReference>
<evidence type="ECO:0000256" key="9">
    <source>
        <dbReference type="RuleBase" id="RU363066"/>
    </source>
</evidence>
<keyword evidence="6 9" id="KW-0418">Kinase</keyword>
<evidence type="ECO:0000256" key="2">
    <source>
        <dbReference type="ARBA" id="ARBA00008420"/>
    </source>
</evidence>
<evidence type="ECO:0000256" key="6">
    <source>
        <dbReference type="ARBA" id="ARBA00022777"/>
    </source>
</evidence>
<keyword evidence="7 9" id="KW-0067">ATP-binding</keyword>
<comment type="caution">
    <text evidence="10">The sequence shown here is derived from an EMBL/GenBank/DDBJ whole genome shotgun (WGS) entry which is preliminary data.</text>
</comment>
<protein>
    <recommendedName>
        <fullName evidence="3 9">Gluconokinase</fullName>
        <ecNumber evidence="3 9">2.7.1.12</ecNumber>
    </recommendedName>
</protein>
<comment type="catalytic activity">
    <reaction evidence="8 9">
        <text>D-gluconate + ATP = 6-phospho-D-gluconate + ADP + H(+)</text>
        <dbReference type="Rhea" id="RHEA:19433"/>
        <dbReference type="ChEBI" id="CHEBI:15378"/>
        <dbReference type="ChEBI" id="CHEBI:18391"/>
        <dbReference type="ChEBI" id="CHEBI:30616"/>
        <dbReference type="ChEBI" id="CHEBI:58759"/>
        <dbReference type="ChEBI" id="CHEBI:456216"/>
        <dbReference type="EC" id="2.7.1.12"/>
    </reaction>
</comment>